<keyword evidence="2" id="KW-0436">Ligase</keyword>
<dbReference type="PANTHER" id="PTHR24096">
    <property type="entry name" value="LONG-CHAIN-FATTY-ACID--COA LIGASE"/>
    <property type="match status" value="1"/>
</dbReference>
<dbReference type="InterPro" id="IPR020845">
    <property type="entry name" value="AMP-binding_CS"/>
</dbReference>
<dbReference type="InterPro" id="IPR000873">
    <property type="entry name" value="AMP-dep_synth/lig_dom"/>
</dbReference>
<evidence type="ECO:0000256" key="2">
    <source>
        <dbReference type="ARBA" id="ARBA00022598"/>
    </source>
</evidence>
<keyword evidence="7" id="KW-1185">Reference proteome</keyword>
<dbReference type="EMBL" id="BAAFGZ010000081">
    <property type="protein sequence ID" value="GAB0134455.1"/>
    <property type="molecule type" value="Genomic_DNA"/>
</dbReference>
<dbReference type="InterPro" id="IPR042099">
    <property type="entry name" value="ANL_N_sf"/>
</dbReference>
<evidence type="ECO:0000313" key="6">
    <source>
        <dbReference type="EMBL" id="GAB0134455.1"/>
    </source>
</evidence>
<dbReference type="Gene3D" id="3.30.300.30">
    <property type="match status" value="1"/>
</dbReference>
<evidence type="ECO:0000256" key="3">
    <source>
        <dbReference type="SAM" id="MobiDB-lite"/>
    </source>
</evidence>
<gene>
    <name evidence="6" type="primary">g2826</name>
    <name evidence="6" type="ORF">EsDP_00002826</name>
</gene>
<comment type="caution">
    <text evidence="6">The sequence shown here is derived from an EMBL/GenBank/DDBJ whole genome shotgun (WGS) entry which is preliminary data.</text>
</comment>
<comment type="similarity">
    <text evidence="1">Belongs to the ATP-dependent AMP-binding enzyme family.</text>
</comment>
<proteinExistence type="inferred from homology"/>
<evidence type="ECO:0000259" key="5">
    <source>
        <dbReference type="Pfam" id="PF13193"/>
    </source>
</evidence>
<dbReference type="Gene3D" id="3.40.50.12780">
    <property type="entry name" value="N-terminal domain of ligase-like"/>
    <property type="match status" value="1"/>
</dbReference>
<dbReference type="Pfam" id="PF00501">
    <property type="entry name" value="AMP-binding"/>
    <property type="match status" value="1"/>
</dbReference>
<dbReference type="Pfam" id="PF13193">
    <property type="entry name" value="AMP-binding_C"/>
    <property type="match status" value="1"/>
</dbReference>
<feature type="domain" description="AMP-binding enzyme C-terminal" evidence="5">
    <location>
        <begin position="467"/>
        <end position="544"/>
    </location>
</feature>
<dbReference type="PROSITE" id="PS00455">
    <property type="entry name" value="AMP_BINDING"/>
    <property type="match status" value="1"/>
</dbReference>
<dbReference type="InterPro" id="IPR025110">
    <property type="entry name" value="AMP-bd_C"/>
</dbReference>
<organism evidence="6 7">
    <name type="scientific">Epichloe bromicola</name>
    <dbReference type="NCBI Taxonomy" id="79588"/>
    <lineage>
        <taxon>Eukaryota</taxon>
        <taxon>Fungi</taxon>
        <taxon>Dikarya</taxon>
        <taxon>Ascomycota</taxon>
        <taxon>Pezizomycotina</taxon>
        <taxon>Sordariomycetes</taxon>
        <taxon>Hypocreomycetidae</taxon>
        <taxon>Hypocreales</taxon>
        <taxon>Clavicipitaceae</taxon>
        <taxon>Epichloe</taxon>
    </lineage>
</organism>
<protein>
    <submittedName>
        <fullName evidence="6">Uncharacterized protein</fullName>
    </submittedName>
</protein>
<evidence type="ECO:0000259" key="4">
    <source>
        <dbReference type="Pfam" id="PF00501"/>
    </source>
</evidence>
<feature type="domain" description="AMP-dependent synthetase/ligase" evidence="4">
    <location>
        <begin position="37"/>
        <end position="417"/>
    </location>
</feature>
<feature type="region of interest" description="Disordered" evidence="3">
    <location>
        <begin position="31"/>
        <end position="50"/>
    </location>
</feature>
<name>A0ABQ0CLZ6_9HYPO</name>
<reference evidence="7" key="1">
    <citation type="submission" date="2024-06" db="EMBL/GenBank/DDBJ databases">
        <title>Draft Genome Sequences of Epichloe bromicola Strains Isolated from Elymus ciliaris.</title>
        <authorList>
            <consortium name="Epichloe bromicola genome sequencing consortium"/>
            <person name="Miura A."/>
            <person name="Imano S."/>
            <person name="Ashida A."/>
            <person name="Sato I."/>
            <person name="Chiba S."/>
            <person name="Tanaka A."/>
            <person name="Camagna M."/>
            <person name="Takemoto D."/>
        </authorList>
    </citation>
    <scope>NUCLEOTIDE SEQUENCE [LARGE SCALE GENOMIC DNA]</scope>
    <source>
        <strain evidence="7">DP</strain>
    </source>
</reference>
<dbReference type="Proteomes" id="UP001562357">
    <property type="component" value="Unassembled WGS sequence"/>
</dbReference>
<accession>A0ABQ0CLZ6</accession>
<evidence type="ECO:0000256" key="1">
    <source>
        <dbReference type="ARBA" id="ARBA00006432"/>
    </source>
</evidence>
<dbReference type="PANTHER" id="PTHR24096:SF149">
    <property type="entry name" value="AMP-BINDING DOMAIN-CONTAINING PROTEIN-RELATED"/>
    <property type="match status" value="1"/>
</dbReference>
<evidence type="ECO:0000313" key="7">
    <source>
        <dbReference type="Proteomes" id="UP001562357"/>
    </source>
</evidence>
<dbReference type="SUPFAM" id="SSF56801">
    <property type="entry name" value="Acetyl-CoA synthetase-like"/>
    <property type="match status" value="1"/>
</dbReference>
<dbReference type="InterPro" id="IPR045851">
    <property type="entry name" value="AMP-bd_C_sf"/>
</dbReference>
<sequence length="563" mass="61255">MIYNSGNVAQMPNVDLLTFLFASDDSVLRTDSPESRAAEDSPVHAEAHDPSHVITKGRARALTRQFAHFLRHSYGIGGSGPDRDIVVCVSSGQCALPCLFWGVIAAEGIYSAASSAGTPADIARQIRDGPGKLLVCTEDLAPLGAAAAEAAGIPKRNLLLLKSYPRVELRSADGALACDFQHELEWPRLTDPNELENRAVCILYSSGTTGLPKGVRVSHTNMVAEAVLPSLKSRPVFDRWEKEGRPFGRRTLGHLPTAHIAGAQGYFVTPLYEGTCVYWMPKFNFDDFIQYCQRLEISHFFSVPPIFMAMAKHPAVRDQLRHIRFAVTGAAPLSADTQDAAEKKLPDGAYISQVWGLSETTGTVTSTPPDVKLASASLGFLLPNVTMRLVGEDGNDVKPGEAGESWIKGPVVTKGYHNNPGATRSSFTADGWFKTGDVLRVENDQLFIVDRKKELIKYKGLQVAPAELEGILIAHPHVADAAVVGIPRDGNELPRAYVVLAPDARGEVSEEDLKDHVRRQVSGHKQLRGGVVFVNAVPRSPSGKILRRQLRDLHSREGEQSKL</sequence>